<keyword evidence="6" id="KW-1185">Reference proteome</keyword>
<dbReference type="GO" id="GO:0000775">
    <property type="term" value="C:chromosome, centromeric region"/>
    <property type="evidence" value="ECO:0007669"/>
    <property type="project" value="InterPro"/>
</dbReference>
<dbReference type="GO" id="GO:0045144">
    <property type="term" value="P:meiotic sister chromatid segregation"/>
    <property type="evidence" value="ECO:0007669"/>
    <property type="project" value="InterPro"/>
</dbReference>
<evidence type="ECO:0000259" key="4">
    <source>
        <dbReference type="Pfam" id="PF07557"/>
    </source>
</evidence>
<evidence type="ECO:0000256" key="1">
    <source>
        <dbReference type="ARBA" id="ARBA00010845"/>
    </source>
</evidence>
<dbReference type="Pfam" id="PF07557">
    <property type="entry name" value="Shugoshin_C"/>
    <property type="match status" value="1"/>
</dbReference>
<feature type="region of interest" description="Disordered" evidence="3">
    <location>
        <begin position="145"/>
        <end position="179"/>
    </location>
</feature>
<dbReference type="Proteomes" id="UP000238479">
    <property type="component" value="Chromosome 5"/>
</dbReference>
<dbReference type="GO" id="GO:0005634">
    <property type="term" value="C:nucleus"/>
    <property type="evidence" value="ECO:0007669"/>
    <property type="project" value="InterPro"/>
</dbReference>
<dbReference type="STRING" id="74649.A0A2P6QGS9"/>
<proteinExistence type="inferred from homology"/>
<dbReference type="EMBL" id="PDCK01000043">
    <property type="protein sequence ID" value="PRQ33381.1"/>
    <property type="molecule type" value="Genomic_DNA"/>
</dbReference>
<feature type="region of interest" description="Disordered" evidence="3">
    <location>
        <begin position="191"/>
        <end position="398"/>
    </location>
</feature>
<dbReference type="OMA" id="ANGCHAA"/>
<organism evidence="5 6">
    <name type="scientific">Rosa chinensis</name>
    <name type="common">China rose</name>
    <dbReference type="NCBI Taxonomy" id="74649"/>
    <lineage>
        <taxon>Eukaryota</taxon>
        <taxon>Viridiplantae</taxon>
        <taxon>Streptophyta</taxon>
        <taxon>Embryophyta</taxon>
        <taxon>Tracheophyta</taxon>
        <taxon>Spermatophyta</taxon>
        <taxon>Magnoliopsida</taxon>
        <taxon>eudicotyledons</taxon>
        <taxon>Gunneridae</taxon>
        <taxon>Pentapetalae</taxon>
        <taxon>rosids</taxon>
        <taxon>fabids</taxon>
        <taxon>Rosales</taxon>
        <taxon>Rosaceae</taxon>
        <taxon>Rosoideae</taxon>
        <taxon>Rosoideae incertae sedis</taxon>
        <taxon>Rosa</taxon>
    </lineage>
</organism>
<feature type="compositionally biased region" description="Basic and acidic residues" evidence="3">
    <location>
        <begin position="377"/>
        <end position="398"/>
    </location>
</feature>
<feature type="compositionally biased region" description="Basic and acidic residues" evidence="3">
    <location>
        <begin position="145"/>
        <end position="158"/>
    </location>
</feature>
<dbReference type="AlphaFoldDB" id="A0A2P6QGS9"/>
<accession>A0A2P6QGS9</accession>
<feature type="compositionally biased region" description="Polar residues" evidence="3">
    <location>
        <begin position="227"/>
        <end position="241"/>
    </location>
</feature>
<sequence>MGTRSSFSTVMRPKLADVTNLPAPPRIEKPPEVSMGDKDRVEQLMRERMALIKLVSERNKIIELSGAELQKLRVSVQKLQLQNWNLARSNSVMLAELNSGRDKVKTLQHELLCKEALLKAKNFEMQGKSEMKCQNAGSKFKEAEEATLHEADNDDKPRIGNKRRATRSQSLGASTKCQKVEQSLTLQGKEEMKCQNTGRQLKEGEEPALQEATKDDKPCVGNKMRATRSQSLGTSTTCQNIEQKDKVENRRRSLRRQSSRFKSHEEEQTENLFEIEEAKFPENPMLEDDPIPSISSTKQEEKEDSCAAKSEGVSQRSSIGRPLCKAVKKDTEFPENSIPNGDPTPVILSTKKEREESGAPKSEGVSQRSSIARPLRKAVEKVQSYKEPPLHVKMRRTE</sequence>
<feature type="compositionally biased region" description="Basic and acidic residues" evidence="3">
    <location>
        <begin position="242"/>
        <end position="251"/>
    </location>
</feature>
<dbReference type="PANTHER" id="PTHR34373">
    <property type="entry name" value="SHUGOSHIN 2"/>
    <property type="match status" value="1"/>
</dbReference>
<comment type="similarity">
    <text evidence="1">Belongs to the shugoshin family.</text>
</comment>
<evidence type="ECO:0000256" key="2">
    <source>
        <dbReference type="ARBA" id="ARBA00022829"/>
    </source>
</evidence>
<dbReference type="InterPro" id="IPR011515">
    <property type="entry name" value="Shugoshin_C"/>
</dbReference>
<evidence type="ECO:0000313" key="5">
    <source>
        <dbReference type="EMBL" id="PRQ33381.1"/>
    </source>
</evidence>
<comment type="caution">
    <text evidence="5">The sequence shown here is derived from an EMBL/GenBank/DDBJ whole genome shotgun (WGS) entry which is preliminary data.</text>
</comment>
<feature type="compositionally biased region" description="Basic residues" evidence="3">
    <location>
        <begin position="252"/>
        <end position="261"/>
    </location>
</feature>
<evidence type="ECO:0000313" key="6">
    <source>
        <dbReference type="Proteomes" id="UP000238479"/>
    </source>
</evidence>
<name>A0A2P6QGS9_ROSCH</name>
<dbReference type="Gramene" id="PRQ33381">
    <property type="protein sequence ID" value="PRQ33381"/>
    <property type="gene ID" value="RchiOBHm_Chr5g0056951"/>
</dbReference>
<protein>
    <submittedName>
        <fullName evidence="5">Putative shugoshin</fullName>
    </submittedName>
</protein>
<evidence type="ECO:0000256" key="3">
    <source>
        <dbReference type="SAM" id="MobiDB-lite"/>
    </source>
</evidence>
<reference evidence="5 6" key="1">
    <citation type="journal article" date="2018" name="Nat. Genet.">
        <title>The Rosa genome provides new insights in the design of modern roses.</title>
        <authorList>
            <person name="Bendahmane M."/>
        </authorList>
    </citation>
    <scope>NUCLEOTIDE SEQUENCE [LARGE SCALE GENOMIC DNA]</scope>
    <source>
        <strain evidence="6">cv. Old Blush</strain>
    </source>
</reference>
<dbReference type="GO" id="GO:0034090">
    <property type="term" value="P:maintenance of meiotic sister chromatid cohesion"/>
    <property type="evidence" value="ECO:0007669"/>
    <property type="project" value="InterPro"/>
</dbReference>
<dbReference type="PANTHER" id="PTHR34373:SF8">
    <property type="entry name" value="SHUGOSHIN"/>
    <property type="match status" value="1"/>
</dbReference>
<feature type="region of interest" description="Disordered" evidence="3">
    <location>
        <begin position="1"/>
        <end position="34"/>
    </location>
</feature>
<gene>
    <name evidence="5" type="ORF">RchiOBHm_Chr5g0056951</name>
</gene>
<dbReference type="OrthoDB" id="770508at2759"/>
<feature type="domain" description="Shugoshin C-terminal" evidence="4">
    <location>
        <begin position="372"/>
        <end position="396"/>
    </location>
</feature>
<keyword evidence="2" id="KW-0159">Chromosome partition</keyword>
<dbReference type="InterPro" id="IPR044693">
    <property type="entry name" value="SGO_plant"/>
</dbReference>
<feature type="compositionally biased region" description="Polar residues" evidence="3">
    <location>
        <begin position="167"/>
        <end position="179"/>
    </location>
</feature>